<keyword evidence="2" id="KW-0378">Hydrolase</keyword>
<dbReference type="Proteomes" id="UP000523079">
    <property type="component" value="Unassembled WGS sequence"/>
</dbReference>
<organism evidence="2 3">
    <name type="scientific">Microlunatus kandeliicorticis</name>
    <dbReference type="NCBI Taxonomy" id="1759536"/>
    <lineage>
        <taxon>Bacteria</taxon>
        <taxon>Bacillati</taxon>
        <taxon>Actinomycetota</taxon>
        <taxon>Actinomycetes</taxon>
        <taxon>Propionibacteriales</taxon>
        <taxon>Propionibacteriaceae</taxon>
        <taxon>Microlunatus</taxon>
    </lineage>
</organism>
<dbReference type="AlphaFoldDB" id="A0A7W3IT86"/>
<keyword evidence="3" id="KW-1185">Reference proteome</keyword>
<dbReference type="RefSeq" id="WP_182560343.1">
    <property type="nucleotide sequence ID" value="NZ_JACGWT010000003.1"/>
</dbReference>
<evidence type="ECO:0000313" key="2">
    <source>
        <dbReference type="EMBL" id="MBA8794807.1"/>
    </source>
</evidence>
<dbReference type="GO" id="GO:0004519">
    <property type="term" value="F:endonuclease activity"/>
    <property type="evidence" value="ECO:0007669"/>
    <property type="project" value="UniProtKB-KW"/>
</dbReference>
<comment type="caution">
    <text evidence="2">The sequence shown here is derived from an EMBL/GenBank/DDBJ whole genome shotgun (WGS) entry which is preliminary data.</text>
</comment>
<proteinExistence type="predicted"/>
<keyword evidence="2" id="KW-0255">Endonuclease</keyword>
<reference evidence="2 3" key="1">
    <citation type="submission" date="2020-07" db="EMBL/GenBank/DDBJ databases">
        <title>Sequencing the genomes of 1000 actinobacteria strains.</title>
        <authorList>
            <person name="Klenk H.-P."/>
        </authorList>
    </citation>
    <scope>NUCLEOTIDE SEQUENCE [LARGE SCALE GENOMIC DNA]</scope>
    <source>
        <strain evidence="2 3">DSM 100723</strain>
    </source>
</reference>
<dbReference type="EMBL" id="JACGWT010000003">
    <property type="protein sequence ID" value="MBA8794807.1"/>
    <property type="molecule type" value="Genomic_DNA"/>
</dbReference>
<dbReference type="Gene3D" id="3.40.960.10">
    <property type="entry name" value="VSR Endonuclease"/>
    <property type="match status" value="1"/>
</dbReference>
<feature type="domain" description="DUF559" evidence="1">
    <location>
        <begin position="185"/>
        <end position="280"/>
    </location>
</feature>
<keyword evidence="2" id="KW-0540">Nuclease</keyword>
<accession>A0A7W3IT86</accession>
<evidence type="ECO:0000259" key="1">
    <source>
        <dbReference type="Pfam" id="PF04480"/>
    </source>
</evidence>
<dbReference type="InterPro" id="IPR007569">
    <property type="entry name" value="DUF559"/>
</dbReference>
<name>A0A7W3IT86_9ACTN</name>
<sequence length="286" mass="31681">MDTTVRQALDEVGGMLRRRDHPELATRLDRARARGELVSPLPGVLAAGELLDPEARIRAGALWAGPDAVVCGLAAARLTFWPEVSVPVVELAAPVRGKSRPGWVVHRRTVPPELIRRRGGLPVTAPALTAVDLAAGPVGGEAIDRVLRSRTATLDHLWEALRLNPGRRGNVRRAELLTDSRDQPWSEAERLAHRLLRAAGLRGWRTNVPVGPWFADVVFTAARVIVEIDGFETHGARAAFEQDRYRRDELVLAGYLVLNFTWRQLTEQPDWVLDCIRRALGTGTRR</sequence>
<evidence type="ECO:0000313" key="3">
    <source>
        <dbReference type="Proteomes" id="UP000523079"/>
    </source>
</evidence>
<dbReference type="Pfam" id="PF04480">
    <property type="entry name" value="DUF559"/>
    <property type="match status" value="1"/>
</dbReference>
<dbReference type="InterPro" id="IPR011335">
    <property type="entry name" value="Restrct_endonuc-II-like"/>
</dbReference>
<gene>
    <name evidence="2" type="ORF">FHX74_002426</name>
</gene>
<dbReference type="SUPFAM" id="SSF52980">
    <property type="entry name" value="Restriction endonuclease-like"/>
    <property type="match status" value="1"/>
</dbReference>
<protein>
    <submittedName>
        <fullName evidence="2">Very-short-patch-repair endonuclease</fullName>
    </submittedName>
</protein>